<dbReference type="EMBL" id="FNJC01000006">
    <property type="protein sequence ID" value="SDP64032.1"/>
    <property type="molecule type" value="Genomic_DNA"/>
</dbReference>
<organism evidence="2 3">
    <name type="scientific">Filomicrobium insigne</name>
    <dbReference type="NCBI Taxonomy" id="418854"/>
    <lineage>
        <taxon>Bacteria</taxon>
        <taxon>Pseudomonadati</taxon>
        <taxon>Pseudomonadota</taxon>
        <taxon>Alphaproteobacteria</taxon>
        <taxon>Hyphomicrobiales</taxon>
        <taxon>Hyphomicrobiaceae</taxon>
        <taxon>Filomicrobium</taxon>
    </lineage>
</organism>
<gene>
    <name evidence="2" type="ORF">SAMN04488061_3583</name>
</gene>
<accession>A0A1H0UCK4</accession>
<proteinExistence type="predicted"/>
<protein>
    <submittedName>
        <fullName evidence="2">Uncharacterized protein</fullName>
    </submittedName>
</protein>
<reference evidence="2 3" key="1">
    <citation type="submission" date="2016-10" db="EMBL/GenBank/DDBJ databases">
        <authorList>
            <person name="Varghese N."/>
            <person name="Submissions S."/>
        </authorList>
    </citation>
    <scope>NUCLEOTIDE SEQUENCE [LARGE SCALE GENOMIC DNA]</scope>
    <source>
        <strain evidence="2 3">CGMCC 1.6497</strain>
    </source>
</reference>
<keyword evidence="1" id="KW-1133">Transmembrane helix</keyword>
<feature type="transmembrane region" description="Helical" evidence="1">
    <location>
        <begin position="24"/>
        <end position="46"/>
    </location>
</feature>
<evidence type="ECO:0000256" key="1">
    <source>
        <dbReference type="SAM" id="Phobius"/>
    </source>
</evidence>
<evidence type="ECO:0000313" key="2">
    <source>
        <dbReference type="EMBL" id="SDP64032.1"/>
    </source>
</evidence>
<name>A0A1H0UCK4_9HYPH</name>
<evidence type="ECO:0000313" key="3">
    <source>
        <dbReference type="Proteomes" id="UP000198795"/>
    </source>
</evidence>
<dbReference type="RefSeq" id="WP_160298718.1">
    <property type="nucleotide sequence ID" value="NZ_FNJC01000006.1"/>
</dbReference>
<dbReference type="Proteomes" id="UP000198795">
    <property type="component" value="Unassembled WGS sequence"/>
</dbReference>
<comment type="caution">
    <text evidence="2">The sequence shown here is derived from an EMBL/GenBank/DDBJ whole genome shotgun (WGS) entry which is preliminary data.</text>
</comment>
<keyword evidence="3" id="KW-1185">Reference proteome</keyword>
<sequence>MNRESQSAPVLTTNEARQAKRTGLIWVLAISLLLALAVGFGIGVYWPGVFAG</sequence>
<keyword evidence="1" id="KW-0472">Membrane</keyword>
<keyword evidence="1" id="KW-0812">Transmembrane</keyword>